<dbReference type="Proteomes" id="UP000076154">
    <property type="component" value="Unassembled WGS sequence"/>
</dbReference>
<dbReference type="GO" id="GO:0005634">
    <property type="term" value="C:nucleus"/>
    <property type="evidence" value="ECO:0007669"/>
    <property type="project" value="UniProtKB-SubCell"/>
</dbReference>
<dbReference type="GO" id="GO:0003676">
    <property type="term" value="F:nucleic acid binding"/>
    <property type="evidence" value="ECO:0007669"/>
    <property type="project" value="InterPro"/>
</dbReference>
<keyword evidence="12" id="KW-1185">Reference proteome</keyword>
<dbReference type="SMART" id="SM00487">
    <property type="entry name" value="DEXDc"/>
    <property type="match status" value="1"/>
</dbReference>
<evidence type="ECO:0000256" key="4">
    <source>
        <dbReference type="ARBA" id="ARBA00022806"/>
    </source>
</evidence>
<dbReference type="GO" id="GO:0043138">
    <property type="term" value="F:3'-5' DNA helicase activity"/>
    <property type="evidence" value="ECO:0007669"/>
    <property type="project" value="UniProtKB-EC"/>
</dbReference>
<gene>
    <name evidence="11" type="primary">RECQL3_2</name>
    <name evidence="11" type="ORF">Hypma_016359</name>
</gene>
<dbReference type="InterPro" id="IPR032284">
    <property type="entry name" value="RecQ_Zn-bd"/>
</dbReference>
<dbReference type="Gene3D" id="3.40.50.300">
    <property type="entry name" value="P-loop containing nucleotide triphosphate hydrolases"/>
    <property type="match status" value="2"/>
</dbReference>
<feature type="region of interest" description="Disordered" evidence="8">
    <location>
        <begin position="526"/>
        <end position="592"/>
    </location>
</feature>
<dbReference type="CDD" id="cd17920">
    <property type="entry name" value="DEXHc_RecQ"/>
    <property type="match status" value="1"/>
</dbReference>
<dbReference type="NCBIfam" id="TIGR00614">
    <property type="entry name" value="recQ_fam"/>
    <property type="match status" value="1"/>
</dbReference>
<evidence type="ECO:0000259" key="9">
    <source>
        <dbReference type="PROSITE" id="PS51192"/>
    </source>
</evidence>
<dbReference type="InterPro" id="IPR027417">
    <property type="entry name" value="P-loop_NTPase"/>
</dbReference>
<dbReference type="OrthoDB" id="10261556at2759"/>
<dbReference type="PANTHER" id="PTHR13710:SF152">
    <property type="entry name" value="ATP-DEPENDENT DNA HELICASE Q5"/>
    <property type="match status" value="1"/>
</dbReference>
<reference evidence="11" key="1">
    <citation type="submission" date="2018-04" db="EMBL/GenBank/DDBJ databases">
        <title>Whole genome sequencing of Hypsizygus marmoreus.</title>
        <authorList>
            <person name="Choi I.-G."/>
            <person name="Min B."/>
            <person name="Kim J.-G."/>
            <person name="Kim S."/>
            <person name="Oh Y.-L."/>
            <person name="Kong W.-S."/>
            <person name="Park H."/>
            <person name="Jeong J."/>
            <person name="Song E.-S."/>
        </authorList>
    </citation>
    <scope>NUCLEOTIDE SEQUENCE [LARGE SCALE GENOMIC DNA]</scope>
    <source>
        <strain evidence="11">51987-8</strain>
    </source>
</reference>
<dbReference type="FunFam" id="3.40.50.300:FF:001389">
    <property type="entry name" value="ATP-dependent DNA helicase RecQ"/>
    <property type="match status" value="1"/>
</dbReference>
<keyword evidence="5 7" id="KW-0067">ATP-binding</keyword>
<keyword evidence="3 7" id="KW-0378">Hydrolase</keyword>
<dbReference type="GO" id="GO:0000724">
    <property type="term" value="P:double-strand break repair via homologous recombination"/>
    <property type="evidence" value="ECO:0007669"/>
    <property type="project" value="TreeGrafter"/>
</dbReference>
<evidence type="ECO:0000256" key="1">
    <source>
        <dbReference type="ARBA" id="ARBA00005446"/>
    </source>
</evidence>
<sequence length="821" mass="91935">MMDRPKLDGVCAIGHITIQSRSRNGWHEFLANHDSPQPSPVNSLYCAWPMSFLYEGNAKAASQADIHQRLDSSRSSELIANCHRVLGTVFGHPGYKGKQKEIIEAAAQGADVFVIAPTGMGKSLCFQIPAVAQNSGITVVVSPLLALMKNQVESLSLKDVTVASFTSETPMLKKQEIAGDLISGHPMNRLLYITPERLCTSHFMHMLDSVYEEGELNRLVVDEAHCISEWGHDFRAEYRRLGIFRKRFPKVPIMALTATATSTVQLDIIRSLGMSEDRLYRAMHPFNRENLFYEVRYLSEPDPVSQMADIFDYITTLYRRRKRPSAGVIYCRKRNTCDELSRYLRTKGPNSKPYHRGISSGVLDKTLRDWTVGGSGEGGVDVVVATIAFGLGIDKSDVRYIIHYDLPKSFEGYYQETGRAGRDGAPSKCVLYYSRQDAHVVRNWVKGNHAARHDRDGPPPSQRAVESLSALVQFAESTAVCRHVSICRYFGEQIDDDDHEDVHKYCDMMCDVCKYPDKTIRRATKLSTYMSPVPQPNRLTEARQRQPSRDKDNSHLDSNSSRAQRRLPGAPSYGSTKRGSVESGLQGHSDSKKAKVSYAPALVTKPFGSASSLSKPFKTPFKAVPQPPAPERLLHPPPAHSIKRPMTISDDDVEFVEESFDEQHDRMDQPFPSSTQVPDITVELEVSFSTKIPMDVRLRMFNTICRTLHGVLICGAEMNVHDTDRAWASLGGARLQPEARAAAISTAAREMEFSVMLMCCTIEGYQERVNEMVGLVRNIASRAILARDTNERPLVDEEDVQEMINALKRACKTQPSRRRSG</sequence>
<dbReference type="Pfam" id="PF00270">
    <property type="entry name" value="DEAD"/>
    <property type="match status" value="1"/>
</dbReference>
<accession>A0A369J1L3</accession>
<evidence type="ECO:0000313" key="12">
    <source>
        <dbReference type="Proteomes" id="UP000076154"/>
    </source>
</evidence>
<dbReference type="PROSITE" id="PS51192">
    <property type="entry name" value="HELICASE_ATP_BIND_1"/>
    <property type="match status" value="1"/>
</dbReference>
<dbReference type="SUPFAM" id="SSF52540">
    <property type="entry name" value="P-loop containing nucleoside triphosphate hydrolases"/>
    <property type="match status" value="1"/>
</dbReference>
<dbReference type="GO" id="GO:0016887">
    <property type="term" value="F:ATP hydrolysis activity"/>
    <property type="evidence" value="ECO:0007669"/>
    <property type="project" value="RHEA"/>
</dbReference>
<dbReference type="InParanoid" id="A0A369J1L3"/>
<organism evidence="11 12">
    <name type="scientific">Hypsizygus marmoreus</name>
    <name type="common">White beech mushroom</name>
    <name type="synonym">Agaricus marmoreus</name>
    <dbReference type="NCBI Taxonomy" id="39966"/>
    <lineage>
        <taxon>Eukaryota</taxon>
        <taxon>Fungi</taxon>
        <taxon>Dikarya</taxon>
        <taxon>Basidiomycota</taxon>
        <taxon>Agaricomycotina</taxon>
        <taxon>Agaricomycetes</taxon>
        <taxon>Agaricomycetidae</taxon>
        <taxon>Agaricales</taxon>
        <taxon>Tricholomatineae</taxon>
        <taxon>Lyophyllaceae</taxon>
        <taxon>Hypsizygus</taxon>
    </lineage>
</organism>
<dbReference type="GO" id="GO:0005524">
    <property type="term" value="F:ATP binding"/>
    <property type="evidence" value="ECO:0007669"/>
    <property type="project" value="UniProtKB-KW"/>
</dbReference>
<dbReference type="InterPro" id="IPR014001">
    <property type="entry name" value="Helicase_ATP-bd"/>
</dbReference>
<evidence type="ECO:0000256" key="5">
    <source>
        <dbReference type="ARBA" id="ARBA00022840"/>
    </source>
</evidence>
<keyword evidence="2 7" id="KW-0547">Nucleotide-binding</keyword>
<dbReference type="InterPro" id="IPR001650">
    <property type="entry name" value="Helicase_C-like"/>
</dbReference>
<evidence type="ECO:0000259" key="10">
    <source>
        <dbReference type="PROSITE" id="PS51194"/>
    </source>
</evidence>
<dbReference type="EC" id="5.6.2.4" evidence="7"/>
<dbReference type="GO" id="GO:0005694">
    <property type="term" value="C:chromosome"/>
    <property type="evidence" value="ECO:0007669"/>
    <property type="project" value="TreeGrafter"/>
</dbReference>
<name>A0A369J1L3_HYPMA</name>
<feature type="domain" description="Helicase C-terminal" evidence="10">
    <location>
        <begin position="309"/>
        <end position="466"/>
    </location>
</feature>
<evidence type="ECO:0000313" key="11">
    <source>
        <dbReference type="EMBL" id="RDB14537.1"/>
    </source>
</evidence>
<dbReference type="Pfam" id="PF00271">
    <property type="entry name" value="Helicase_C"/>
    <property type="match status" value="1"/>
</dbReference>
<dbReference type="EMBL" id="LUEZ02000096">
    <property type="protein sequence ID" value="RDB14537.1"/>
    <property type="molecule type" value="Genomic_DNA"/>
</dbReference>
<comment type="similarity">
    <text evidence="1 7">Belongs to the helicase family. RecQ subfamily.</text>
</comment>
<evidence type="ECO:0000256" key="8">
    <source>
        <dbReference type="SAM" id="MobiDB-lite"/>
    </source>
</evidence>
<dbReference type="SMART" id="SM00490">
    <property type="entry name" value="HELICc"/>
    <property type="match status" value="1"/>
</dbReference>
<keyword evidence="7" id="KW-0539">Nucleus</keyword>
<feature type="domain" description="Helicase ATP-binding" evidence="9">
    <location>
        <begin position="103"/>
        <end position="278"/>
    </location>
</feature>
<keyword evidence="4 7" id="KW-0347">Helicase</keyword>
<evidence type="ECO:0000256" key="7">
    <source>
        <dbReference type="RuleBase" id="RU364117"/>
    </source>
</evidence>
<comment type="catalytic activity">
    <reaction evidence="6 7">
        <text>Couples ATP hydrolysis with the unwinding of duplex DNA by translocating in the 3'-5' direction.</text>
        <dbReference type="EC" id="5.6.2.4"/>
    </reaction>
</comment>
<comment type="subcellular location">
    <subcellularLocation>
        <location evidence="7">Nucleus</location>
    </subcellularLocation>
</comment>
<comment type="caution">
    <text evidence="11">The sequence shown here is derived from an EMBL/GenBank/DDBJ whole genome shotgun (WGS) entry which is preliminary data.</text>
</comment>
<evidence type="ECO:0000256" key="6">
    <source>
        <dbReference type="ARBA" id="ARBA00034617"/>
    </source>
</evidence>
<dbReference type="InterPro" id="IPR011545">
    <property type="entry name" value="DEAD/DEAH_box_helicase_dom"/>
</dbReference>
<dbReference type="GO" id="GO:0005737">
    <property type="term" value="C:cytoplasm"/>
    <property type="evidence" value="ECO:0007669"/>
    <property type="project" value="TreeGrafter"/>
</dbReference>
<feature type="compositionally biased region" description="Basic and acidic residues" evidence="8">
    <location>
        <begin position="540"/>
        <end position="555"/>
    </location>
</feature>
<dbReference type="STRING" id="39966.A0A369J1L3"/>
<dbReference type="AlphaFoldDB" id="A0A369J1L3"/>
<dbReference type="GO" id="GO:0009378">
    <property type="term" value="F:four-way junction helicase activity"/>
    <property type="evidence" value="ECO:0007669"/>
    <property type="project" value="TreeGrafter"/>
</dbReference>
<dbReference type="PANTHER" id="PTHR13710">
    <property type="entry name" value="DNA HELICASE RECQ FAMILY MEMBER"/>
    <property type="match status" value="1"/>
</dbReference>
<dbReference type="InterPro" id="IPR004589">
    <property type="entry name" value="DNA_helicase_ATP-dep_RecQ"/>
</dbReference>
<evidence type="ECO:0000256" key="3">
    <source>
        <dbReference type="ARBA" id="ARBA00022801"/>
    </source>
</evidence>
<evidence type="ECO:0000256" key="2">
    <source>
        <dbReference type="ARBA" id="ARBA00022741"/>
    </source>
</evidence>
<comment type="catalytic activity">
    <reaction evidence="7">
        <text>ATP + H2O = ADP + phosphate + H(+)</text>
        <dbReference type="Rhea" id="RHEA:13065"/>
        <dbReference type="ChEBI" id="CHEBI:15377"/>
        <dbReference type="ChEBI" id="CHEBI:15378"/>
        <dbReference type="ChEBI" id="CHEBI:30616"/>
        <dbReference type="ChEBI" id="CHEBI:43474"/>
        <dbReference type="ChEBI" id="CHEBI:456216"/>
    </reaction>
</comment>
<dbReference type="PROSITE" id="PS51194">
    <property type="entry name" value="HELICASE_CTER"/>
    <property type="match status" value="1"/>
</dbReference>
<protein>
    <recommendedName>
        <fullName evidence="7">ATP-dependent DNA helicase</fullName>
        <ecNumber evidence="7">5.6.2.4</ecNumber>
    </recommendedName>
</protein>
<proteinExistence type="inferred from homology"/>
<dbReference type="Pfam" id="PF16124">
    <property type="entry name" value="RecQ_Zn_bind"/>
    <property type="match status" value="1"/>
</dbReference>